<proteinExistence type="predicted"/>
<keyword evidence="1" id="KW-1133">Transmembrane helix</keyword>
<name>A0AAE1E237_9GAST</name>
<accession>A0AAE1E237</accession>
<feature type="transmembrane region" description="Helical" evidence="1">
    <location>
        <begin position="50"/>
        <end position="69"/>
    </location>
</feature>
<gene>
    <name evidence="2" type="ORF">RRG08_010518</name>
</gene>
<keyword evidence="1" id="KW-0472">Membrane</keyword>
<dbReference type="AlphaFoldDB" id="A0AAE1E237"/>
<evidence type="ECO:0000313" key="3">
    <source>
        <dbReference type="Proteomes" id="UP001283361"/>
    </source>
</evidence>
<keyword evidence="1" id="KW-0812">Transmembrane</keyword>
<evidence type="ECO:0000256" key="1">
    <source>
        <dbReference type="SAM" id="Phobius"/>
    </source>
</evidence>
<protein>
    <submittedName>
        <fullName evidence="2">Uncharacterized protein</fullName>
    </submittedName>
</protein>
<evidence type="ECO:0000313" key="2">
    <source>
        <dbReference type="EMBL" id="KAK3791117.1"/>
    </source>
</evidence>
<dbReference type="Proteomes" id="UP001283361">
    <property type="component" value="Unassembled WGS sequence"/>
</dbReference>
<feature type="transmembrane region" description="Helical" evidence="1">
    <location>
        <begin position="330"/>
        <end position="351"/>
    </location>
</feature>
<feature type="transmembrane region" description="Helical" evidence="1">
    <location>
        <begin position="89"/>
        <end position="118"/>
    </location>
</feature>
<keyword evidence="3" id="KW-1185">Reference proteome</keyword>
<feature type="transmembrane region" description="Helical" evidence="1">
    <location>
        <begin position="179"/>
        <end position="200"/>
    </location>
</feature>
<comment type="caution">
    <text evidence="2">The sequence shown here is derived from an EMBL/GenBank/DDBJ whole genome shotgun (WGS) entry which is preliminary data.</text>
</comment>
<reference evidence="2" key="1">
    <citation type="journal article" date="2023" name="G3 (Bethesda)">
        <title>A reference genome for the long-term kleptoplast-retaining sea slug Elysia crispata morphotype clarki.</title>
        <authorList>
            <person name="Eastman K.E."/>
            <person name="Pendleton A.L."/>
            <person name="Shaikh M.A."/>
            <person name="Suttiyut T."/>
            <person name="Ogas R."/>
            <person name="Tomko P."/>
            <person name="Gavelis G."/>
            <person name="Widhalm J.R."/>
            <person name="Wisecaver J.H."/>
        </authorList>
    </citation>
    <scope>NUCLEOTIDE SEQUENCE</scope>
    <source>
        <strain evidence="2">ECLA1</strain>
    </source>
</reference>
<feature type="transmembrane region" description="Helical" evidence="1">
    <location>
        <begin position="15"/>
        <end position="38"/>
    </location>
</feature>
<dbReference type="EMBL" id="JAWDGP010001486">
    <property type="protein sequence ID" value="KAK3791117.1"/>
    <property type="molecule type" value="Genomic_DNA"/>
</dbReference>
<organism evidence="2 3">
    <name type="scientific">Elysia crispata</name>
    <name type="common">lettuce slug</name>
    <dbReference type="NCBI Taxonomy" id="231223"/>
    <lineage>
        <taxon>Eukaryota</taxon>
        <taxon>Metazoa</taxon>
        <taxon>Spiralia</taxon>
        <taxon>Lophotrochozoa</taxon>
        <taxon>Mollusca</taxon>
        <taxon>Gastropoda</taxon>
        <taxon>Heterobranchia</taxon>
        <taxon>Euthyneura</taxon>
        <taxon>Panpulmonata</taxon>
        <taxon>Sacoglossa</taxon>
        <taxon>Placobranchoidea</taxon>
        <taxon>Plakobranchidae</taxon>
        <taxon>Elysia</taxon>
    </lineage>
</organism>
<sequence length="392" mass="43892">MSNSEVDNNSNGANILLIVIISIICINLLMIYEILFGAKKKAYGSRAKHLILILQGIGDICIGLFPLNIRLQGMIDNPSMENIVCWQRILAHTFLFYLMPFVHATGNIVLIAESFLFWGRHGVHPSPCPERNWFTLRYLLASLIPWGLGVLTVIPLVLVGFDFKTCSVQDYSSPRLQSFYWVTIVLPGVLAVIAACAYMLSSLSTSSQLLNSTNSSLTHHSSAHSRCYSENHLPSYSEALQTSADNMYTSLDIVGCIKPNMSEKFYDFFNANEHFCHYRTGYTERGKLLNDGSIQGSDKIFVEGEGQGGILHGTVENIQSTIRWEKWNRVAVVILFCICSMPSAILDIIFLSKCPDGSWPDFTQLSSGIEALYRLHVLRSLISPIVWINEYS</sequence>
<feature type="transmembrane region" description="Helical" evidence="1">
    <location>
        <begin position="138"/>
        <end position="159"/>
    </location>
</feature>